<comment type="caution">
    <text evidence="1">The sequence shown here is derived from an EMBL/GenBank/DDBJ whole genome shotgun (WGS) entry which is preliminary data.</text>
</comment>
<dbReference type="AlphaFoldDB" id="A0A5B7DYN7"/>
<evidence type="ECO:0000313" key="2">
    <source>
        <dbReference type="Proteomes" id="UP000324222"/>
    </source>
</evidence>
<sequence>MESGRRSHVGSNPTTYHFESMPFVKWFKVTYMSP</sequence>
<protein>
    <submittedName>
        <fullName evidence="1">Uncharacterized protein</fullName>
    </submittedName>
</protein>
<evidence type="ECO:0000313" key="1">
    <source>
        <dbReference type="EMBL" id="MPC26167.1"/>
    </source>
</evidence>
<organism evidence="1 2">
    <name type="scientific">Portunus trituberculatus</name>
    <name type="common">Swimming crab</name>
    <name type="synonym">Neptunus trituberculatus</name>
    <dbReference type="NCBI Taxonomy" id="210409"/>
    <lineage>
        <taxon>Eukaryota</taxon>
        <taxon>Metazoa</taxon>
        <taxon>Ecdysozoa</taxon>
        <taxon>Arthropoda</taxon>
        <taxon>Crustacea</taxon>
        <taxon>Multicrustacea</taxon>
        <taxon>Malacostraca</taxon>
        <taxon>Eumalacostraca</taxon>
        <taxon>Eucarida</taxon>
        <taxon>Decapoda</taxon>
        <taxon>Pleocyemata</taxon>
        <taxon>Brachyura</taxon>
        <taxon>Eubrachyura</taxon>
        <taxon>Portunoidea</taxon>
        <taxon>Portunidae</taxon>
        <taxon>Portuninae</taxon>
        <taxon>Portunus</taxon>
    </lineage>
</organism>
<dbReference type="Proteomes" id="UP000324222">
    <property type="component" value="Unassembled WGS sequence"/>
</dbReference>
<accession>A0A5B7DYN7</accession>
<gene>
    <name evidence="1" type="ORF">E2C01_019300</name>
</gene>
<dbReference type="EMBL" id="VSRR010001564">
    <property type="protein sequence ID" value="MPC26167.1"/>
    <property type="molecule type" value="Genomic_DNA"/>
</dbReference>
<keyword evidence="2" id="KW-1185">Reference proteome</keyword>
<proteinExistence type="predicted"/>
<reference evidence="1 2" key="1">
    <citation type="submission" date="2019-05" db="EMBL/GenBank/DDBJ databases">
        <title>Another draft genome of Portunus trituberculatus and its Hox gene families provides insights of decapod evolution.</title>
        <authorList>
            <person name="Jeong J.-H."/>
            <person name="Song I."/>
            <person name="Kim S."/>
            <person name="Choi T."/>
            <person name="Kim D."/>
            <person name="Ryu S."/>
            <person name="Kim W."/>
        </authorList>
    </citation>
    <scope>NUCLEOTIDE SEQUENCE [LARGE SCALE GENOMIC DNA]</scope>
    <source>
        <tissue evidence="1">Muscle</tissue>
    </source>
</reference>
<name>A0A5B7DYN7_PORTR</name>